<dbReference type="InterPro" id="IPR000629">
    <property type="entry name" value="RNA-helicase_DEAD-box_CS"/>
</dbReference>
<dbReference type="InterPro" id="IPR005580">
    <property type="entry name" value="DbpA/CsdA_RNA-bd_dom"/>
</dbReference>
<dbReference type="Proteomes" id="UP000636010">
    <property type="component" value="Unassembled WGS sequence"/>
</dbReference>
<dbReference type="Gene3D" id="3.40.50.300">
    <property type="entry name" value="P-loop containing nucleotide triphosphate hydrolases"/>
    <property type="match status" value="2"/>
</dbReference>
<dbReference type="InterPro" id="IPR012677">
    <property type="entry name" value="Nucleotide-bd_a/b_plait_sf"/>
</dbReference>
<keyword evidence="13" id="KW-1185">Reference proteome</keyword>
<feature type="domain" description="Helicase C-terminal" evidence="10">
    <location>
        <begin position="227"/>
        <end position="389"/>
    </location>
</feature>
<protein>
    <submittedName>
        <fullName evidence="12">DEAD/DEAH box helicase</fullName>
    </submittedName>
</protein>
<dbReference type="InterPro" id="IPR011545">
    <property type="entry name" value="DEAD/DEAH_box_helicase_dom"/>
</dbReference>
<dbReference type="PANTHER" id="PTHR47959">
    <property type="entry name" value="ATP-DEPENDENT RNA HELICASE RHLE-RELATED"/>
    <property type="match status" value="1"/>
</dbReference>
<evidence type="ECO:0000256" key="7">
    <source>
        <dbReference type="RuleBase" id="RU000492"/>
    </source>
</evidence>
<evidence type="ECO:0000313" key="13">
    <source>
        <dbReference type="Proteomes" id="UP000636010"/>
    </source>
</evidence>
<dbReference type="CDD" id="cd00268">
    <property type="entry name" value="DEADc"/>
    <property type="match status" value="1"/>
</dbReference>
<evidence type="ECO:0000256" key="6">
    <source>
        <dbReference type="PROSITE-ProRule" id="PRU00552"/>
    </source>
</evidence>
<dbReference type="InterPro" id="IPR001650">
    <property type="entry name" value="Helicase_C-like"/>
</dbReference>
<evidence type="ECO:0000313" key="12">
    <source>
        <dbReference type="EMBL" id="GGC29742.1"/>
    </source>
</evidence>
<evidence type="ECO:0000256" key="8">
    <source>
        <dbReference type="SAM" id="MobiDB-lite"/>
    </source>
</evidence>
<feature type="domain" description="Helicase ATP-binding" evidence="9">
    <location>
        <begin position="45"/>
        <end position="216"/>
    </location>
</feature>
<keyword evidence="3 7" id="KW-0347">Helicase</keyword>
<name>A0ABQ1LYC1_9BACT</name>
<reference evidence="13" key="1">
    <citation type="journal article" date="2019" name="Int. J. Syst. Evol. Microbiol.">
        <title>The Global Catalogue of Microorganisms (GCM) 10K type strain sequencing project: providing services to taxonomists for standard genome sequencing and annotation.</title>
        <authorList>
            <consortium name="The Broad Institute Genomics Platform"/>
            <consortium name="The Broad Institute Genome Sequencing Center for Infectious Disease"/>
            <person name="Wu L."/>
            <person name="Ma J."/>
        </authorList>
    </citation>
    <scope>NUCLEOTIDE SEQUENCE [LARGE SCALE GENOMIC DNA]</scope>
    <source>
        <strain evidence="13">CGMCC 1.10832</strain>
    </source>
</reference>
<comment type="similarity">
    <text evidence="5 7">Belongs to the DEAD box helicase family.</text>
</comment>
<dbReference type="InterPro" id="IPR014014">
    <property type="entry name" value="RNA_helicase_DEAD_Q_motif"/>
</dbReference>
<dbReference type="InterPro" id="IPR014001">
    <property type="entry name" value="Helicase_ATP-bd"/>
</dbReference>
<dbReference type="InterPro" id="IPR050079">
    <property type="entry name" value="DEAD_box_RNA_helicase"/>
</dbReference>
<evidence type="ECO:0000256" key="3">
    <source>
        <dbReference type="ARBA" id="ARBA00022806"/>
    </source>
</evidence>
<dbReference type="Pfam" id="PF00271">
    <property type="entry name" value="Helicase_C"/>
    <property type="match status" value="1"/>
</dbReference>
<keyword evidence="4 7" id="KW-0067">ATP-binding</keyword>
<dbReference type="Pfam" id="PF00270">
    <property type="entry name" value="DEAD"/>
    <property type="match status" value="1"/>
</dbReference>
<dbReference type="InterPro" id="IPR027417">
    <property type="entry name" value="P-loop_NTPase"/>
</dbReference>
<dbReference type="Gene3D" id="3.30.70.330">
    <property type="match status" value="1"/>
</dbReference>
<dbReference type="InterPro" id="IPR044742">
    <property type="entry name" value="DEAD/DEAH_RhlB"/>
</dbReference>
<dbReference type="SMART" id="SM00487">
    <property type="entry name" value="DEXDc"/>
    <property type="match status" value="1"/>
</dbReference>
<dbReference type="CDD" id="cd12252">
    <property type="entry name" value="RRM_DbpA"/>
    <property type="match status" value="1"/>
</dbReference>
<dbReference type="SUPFAM" id="SSF52540">
    <property type="entry name" value="P-loop containing nucleoside triphosphate hydrolases"/>
    <property type="match status" value="1"/>
</dbReference>
<dbReference type="Pfam" id="PF03880">
    <property type="entry name" value="DbpA"/>
    <property type="match status" value="1"/>
</dbReference>
<dbReference type="SMART" id="SM00490">
    <property type="entry name" value="HELICc"/>
    <property type="match status" value="1"/>
</dbReference>
<dbReference type="PROSITE" id="PS51192">
    <property type="entry name" value="HELICASE_ATP_BIND_1"/>
    <property type="match status" value="1"/>
</dbReference>
<feature type="short sequence motif" description="Q motif" evidence="6">
    <location>
        <begin position="13"/>
        <end position="41"/>
    </location>
</feature>
<dbReference type="PROSITE" id="PS51194">
    <property type="entry name" value="HELICASE_CTER"/>
    <property type="match status" value="1"/>
</dbReference>
<sequence length="603" mass="67163">MALGLNFLNTQMLTFEELGLKPEILKAILEIGFENPTPIQEKTIPHLLNTNKDLIALAQTGSGKTAAFGLPVINQIDADSNKTQAIILCPTRELAIQIANDFDAFTKYTKKLDVLPVYGGASIEGQIKSLNKGAQIVVGTPGRVVDLINRKKLKLEDIQWVVLDEADEMLNMGFKDDLDFILSHTPETRQTLLFSATMSKEVLRISNDYMESPEEISSGKRNQGADKIEHYYYVVNGRDKYLALKRIADMNPNIYAIIFCRTRRETQEISDALVSDGYNADCLHGDLSQAQRDAVMGRYRKRHLQMLVATDVAARGLDVTDITHVINYNIPDELETYVHRSGRTGRAGKEGISIAIVGPKDSGKIRQLEKIIGKPFVKSEVPAGEAVIEKQLFSFIDKVLETEVDEKQLNPLMENISDRFADLSREELIKKFVSLEFNKFLEYYKNSNDLNTRERGGRDADRGDRGGRKSGNYATLFLNIGEKDNLNSGTLLGFMNGLKEIPNGIDIGKIDIQRNFSFLEVEARHEKTVMNALNDSEFDGRKVSAEPKTGGGERKGSDRRRRSSGGSGESPRAKSGFKGRFGDSKRSSGSRPRVKASSGGRRK</sequence>
<comment type="caution">
    <text evidence="12">The sequence shown here is derived from an EMBL/GenBank/DDBJ whole genome shotgun (WGS) entry which is preliminary data.</text>
</comment>
<gene>
    <name evidence="12" type="ORF">GCM10011506_13930</name>
</gene>
<feature type="region of interest" description="Disordered" evidence="8">
    <location>
        <begin position="540"/>
        <end position="603"/>
    </location>
</feature>
<keyword evidence="1 7" id="KW-0547">Nucleotide-binding</keyword>
<evidence type="ECO:0000256" key="2">
    <source>
        <dbReference type="ARBA" id="ARBA00022801"/>
    </source>
</evidence>
<dbReference type="GO" id="GO:0004386">
    <property type="term" value="F:helicase activity"/>
    <property type="evidence" value="ECO:0007669"/>
    <property type="project" value="UniProtKB-KW"/>
</dbReference>
<feature type="domain" description="DEAD-box RNA helicase Q" evidence="11">
    <location>
        <begin position="13"/>
        <end position="41"/>
    </location>
</feature>
<dbReference type="PROSITE" id="PS00039">
    <property type="entry name" value="DEAD_ATP_HELICASE"/>
    <property type="match status" value="1"/>
</dbReference>
<evidence type="ECO:0000256" key="4">
    <source>
        <dbReference type="ARBA" id="ARBA00022840"/>
    </source>
</evidence>
<feature type="compositionally biased region" description="Basic and acidic residues" evidence="8">
    <location>
        <begin position="540"/>
        <end position="556"/>
    </location>
</feature>
<proteinExistence type="inferred from homology"/>
<dbReference type="PANTHER" id="PTHR47959:SF13">
    <property type="entry name" value="ATP-DEPENDENT RNA HELICASE RHLE"/>
    <property type="match status" value="1"/>
</dbReference>
<evidence type="ECO:0000259" key="10">
    <source>
        <dbReference type="PROSITE" id="PS51194"/>
    </source>
</evidence>
<dbReference type="PROSITE" id="PS51195">
    <property type="entry name" value="Q_MOTIF"/>
    <property type="match status" value="1"/>
</dbReference>
<keyword evidence="2 7" id="KW-0378">Hydrolase</keyword>
<accession>A0ABQ1LYC1</accession>
<dbReference type="EMBL" id="BMEC01000004">
    <property type="protein sequence ID" value="GGC29742.1"/>
    <property type="molecule type" value="Genomic_DNA"/>
</dbReference>
<dbReference type="CDD" id="cd18787">
    <property type="entry name" value="SF2_C_DEAD"/>
    <property type="match status" value="1"/>
</dbReference>
<evidence type="ECO:0000256" key="1">
    <source>
        <dbReference type="ARBA" id="ARBA00022741"/>
    </source>
</evidence>
<evidence type="ECO:0000256" key="5">
    <source>
        <dbReference type="ARBA" id="ARBA00038437"/>
    </source>
</evidence>
<evidence type="ECO:0000259" key="9">
    <source>
        <dbReference type="PROSITE" id="PS51192"/>
    </source>
</evidence>
<evidence type="ECO:0000259" key="11">
    <source>
        <dbReference type="PROSITE" id="PS51195"/>
    </source>
</evidence>
<organism evidence="12 13">
    <name type="scientific">Marivirga lumbricoides</name>
    <dbReference type="NCBI Taxonomy" id="1046115"/>
    <lineage>
        <taxon>Bacteria</taxon>
        <taxon>Pseudomonadati</taxon>
        <taxon>Bacteroidota</taxon>
        <taxon>Cytophagia</taxon>
        <taxon>Cytophagales</taxon>
        <taxon>Marivirgaceae</taxon>
        <taxon>Marivirga</taxon>
    </lineage>
</organism>